<organism evidence="2 3">
    <name type="scientific">Ambispora leptoticha</name>
    <dbReference type="NCBI Taxonomy" id="144679"/>
    <lineage>
        <taxon>Eukaryota</taxon>
        <taxon>Fungi</taxon>
        <taxon>Fungi incertae sedis</taxon>
        <taxon>Mucoromycota</taxon>
        <taxon>Glomeromycotina</taxon>
        <taxon>Glomeromycetes</taxon>
        <taxon>Archaeosporales</taxon>
        <taxon>Ambisporaceae</taxon>
        <taxon>Ambispora</taxon>
    </lineage>
</organism>
<evidence type="ECO:0000313" key="3">
    <source>
        <dbReference type="Proteomes" id="UP000789508"/>
    </source>
</evidence>
<dbReference type="OrthoDB" id="9514740at2759"/>
<keyword evidence="3" id="KW-1185">Reference proteome</keyword>
<dbReference type="Gene3D" id="3.90.228.10">
    <property type="match status" value="1"/>
</dbReference>
<protein>
    <submittedName>
        <fullName evidence="2">575_t:CDS:1</fullName>
    </submittedName>
</protein>
<name>A0A9N8V3B7_9GLOM</name>
<dbReference type="EMBL" id="CAJVPS010000003">
    <property type="protein sequence ID" value="CAG8438201.1"/>
    <property type="molecule type" value="Genomic_DNA"/>
</dbReference>
<evidence type="ECO:0000259" key="1">
    <source>
        <dbReference type="Pfam" id="PF00644"/>
    </source>
</evidence>
<dbReference type="GO" id="GO:0003950">
    <property type="term" value="F:NAD+ poly-ADP-ribosyltransferase activity"/>
    <property type="evidence" value="ECO:0007669"/>
    <property type="project" value="InterPro"/>
</dbReference>
<gene>
    <name evidence="2" type="ORF">ALEPTO_LOCUS80</name>
</gene>
<proteinExistence type="predicted"/>
<reference evidence="2" key="1">
    <citation type="submission" date="2021-06" db="EMBL/GenBank/DDBJ databases">
        <authorList>
            <person name="Kallberg Y."/>
            <person name="Tangrot J."/>
            <person name="Rosling A."/>
        </authorList>
    </citation>
    <scope>NUCLEOTIDE SEQUENCE</scope>
    <source>
        <strain evidence="2">FL130A</strain>
    </source>
</reference>
<comment type="caution">
    <text evidence="2">The sequence shown here is derived from an EMBL/GenBank/DDBJ whole genome shotgun (WGS) entry which is preliminary data.</text>
</comment>
<evidence type="ECO:0000313" key="2">
    <source>
        <dbReference type="EMBL" id="CAG8438201.1"/>
    </source>
</evidence>
<dbReference type="Pfam" id="PF00644">
    <property type="entry name" value="PARP"/>
    <property type="match status" value="1"/>
</dbReference>
<accession>A0A9N8V3B7</accession>
<dbReference type="SUPFAM" id="SSF56399">
    <property type="entry name" value="ADP-ribosylation"/>
    <property type="match status" value="1"/>
</dbReference>
<feature type="domain" description="PARP catalytic" evidence="1">
    <location>
        <begin position="165"/>
        <end position="275"/>
    </location>
</feature>
<dbReference type="Proteomes" id="UP000789508">
    <property type="component" value="Unassembled WGS sequence"/>
</dbReference>
<sequence>MAISSSSCYSLVLNTETKTLLCPVPGCKTRLTSGTRLCDEHSVAILQERKDLPNLSIIRLPTSNTNEFVTLFPLSKSSERYTSLVTSIMNDWKKQNVTDLKIETIAEIHPSPSQTKTFNEYKTMILNTRNDDDDVKDNVYNHNKVMALYHGTHQHCDPLLTTENGQLQSNSQVLCGNSNCGVCGVILNGFDPNKIGQNARGETFQRLGKGFYFAPHPSKAHYYSRGAQKCHSNDPTRKTQVLLRCLVAVGKPYHENVVQPKKTAPPEGYDSVYGAIGTCKSRGHGPLNWPEYAVYDPRAAIAVDYIVYSYTSTSEF</sequence>
<dbReference type="AlphaFoldDB" id="A0A9N8V3B7"/>
<dbReference type="InterPro" id="IPR012317">
    <property type="entry name" value="Poly(ADP-ribose)pol_cat_dom"/>
</dbReference>